<keyword evidence="6" id="KW-0408">Iron</keyword>
<dbReference type="InterPro" id="IPR017927">
    <property type="entry name" value="FAD-bd_FR_type"/>
</dbReference>
<dbReference type="InterPro" id="IPR012675">
    <property type="entry name" value="Beta-grasp_dom_sf"/>
</dbReference>
<proteinExistence type="predicted"/>
<protein>
    <submittedName>
        <fullName evidence="10">PDR/VanB family oxidoreductase</fullName>
    </submittedName>
</protein>
<evidence type="ECO:0000259" key="9">
    <source>
        <dbReference type="PROSITE" id="PS51384"/>
    </source>
</evidence>
<dbReference type="InterPro" id="IPR036010">
    <property type="entry name" value="2Fe-2S_ferredoxin-like_sf"/>
</dbReference>
<feature type="domain" description="FAD-binding FR-type" evidence="9">
    <location>
        <begin position="45"/>
        <end position="146"/>
    </location>
</feature>
<evidence type="ECO:0000256" key="6">
    <source>
        <dbReference type="ARBA" id="ARBA00023004"/>
    </source>
</evidence>
<dbReference type="InterPro" id="IPR006058">
    <property type="entry name" value="2Fe2S_fd_BS"/>
</dbReference>
<keyword evidence="2" id="KW-0285">Flavoprotein</keyword>
<dbReference type="Gene3D" id="3.10.20.30">
    <property type="match status" value="1"/>
</dbReference>
<dbReference type="SUPFAM" id="SSF54292">
    <property type="entry name" value="2Fe-2S ferredoxin-like"/>
    <property type="match status" value="1"/>
</dbReference>
<name>A0ABW2Y2X7_9ACTN</name>
<evidence type="ECO:0000313" key="11">
    <source>
        <dbReference type="Proteomes" id="UP001597063"/>
    </source>
</evidence>
<dbReference type="PRINTS" id="PR00409">
    <property type="entry name" value="PHDIOXRDTASE"/>
</dbReference>
<dbReference type="RefSeq" id="WP_131758308.1">
    <property type="nucleotide sequence ID" value="NZ_CAACUY010000048.1"/>
</dbReference>
<dbReference type="PANTHER" id="PTHR47354">
    <property type="entry name" value="NADH OXIDOREDUCTASE HCR"/>
    <property type="match status" value="1"/>
</dbReference>
<dbReference type="InterPro" id="IPR039261">
    <property type="entry name" value="FNR_nucleotide-bd"/>
</dbReference>
<dbReference type="PROSITE" id="PS51085">
    <property type="entry name" value="2FE2S_FER_2"/>
    <property type="match status" value="1"/>
</dbReference>
<feature type="domain" description="2Fe-2S ferredoxin-type" evidence="8">
    <location>
        <begin position="264"/>
        <end position="345"/>
    </location>
</feature>
<evidence type="ECO:0000256" key="7">
    <source>
        <dbReference type="ARBA" id="ARBA00023014"/>
    </source>
</evidence>
<keyword evidence="11" id="KW-1185">Reference proteome</keyword>
<dbReference type="PROSITE" id="PS51384">
    <property type="entry name" value="FAD_FR"/>
    <property type="match status" value="1"/>
</dbReference>
<dbReference type="InterPro" id="IPR001041">
    <property type="entry name" value="2Fe-2S_ferredoxin-type"/>
</dbReference>
<keyword evidence="3" id="KW-0001">2Fe-2S</keyword>
<dbReference type="InterPro" id="IPR050415">
    <property type="entry name" value="MRET"/>
</dbReference>
<dbReference type="Proteomes" id="UP001597063">
    <property type="component" value="Unassembled WGS sequence"/>
</dbReference>
<keyword evidence="7" id="KW-0411">Iron-sulfur</keyword>
<dbReference type="InterPro" id="IPR017938">
    <property type="entry name" value="Riboflavin_synthase-like_b-brl"/>
</dbReference>
<dbReference type="SUPFAM" id="SSF52343">
    <property type="entry name" value="Ferredoxin reductase-like, C-terminal NADP-linked domain"/>
    <property type="match status" value="1"/>
</dbReference>
<keyword evidence="5" id="KW-0560">Oxidoreductase</keyword>
<evidence type="ECO:0000256" key="4">
    <source>
        <dbReference type="ARBA" id="ARBA00022723"/>
    </source>
</evidence>
<evidence type="ECO:0000256" key="5">
    <source>
        <dbReference type="ARBA" id="ARBA00023002"/>
    </source>
</evidence>
<evidence type="ECO:0000313" key="10">
    <source>
        <dbReference type="EMBL" id="MFD0691215.1"/>
    </source>
</evidence>
<evidence type="ECO:0000256" key="3">
    <source>
        <dbReference type="ARBA" id="ARBA00022714"/>
    </source>
</evidence>
<dbReference type="Gene3D" id="2.40.30.10">
    <property type="entry name" value="Translation factors"/>
    <property type="match status" value="1"/>
</dbReference>
<dbReference type="Gene3D" id="3.40.50.80">
    <property type="entry name" value="Nucleotide-binding domain of ferredoxin-NADP reductase (FNR) module"/>
    <property type="match status" value="1"/>
</dbReference>
<comment type="caution">
    <text evidence="10">The sequence shown here is derived from an EMBL/GenBank/DDBJ whole genome shotgun (WGS) entry which is preliminary data.</text>
</comment>
<accession>A0ABW2Y2X7</accession>
<gene>
    <name evidence="10" type="ORF">ACFQZM_42460</name>
</gene>
<evidence type="ECO:0000259" key="8">
    <source>
        <dbReference type="PROSITE" id="PS51085"/>
    </source>
</evidence>
<dbReference type="PANTHER" id="PTHR47354:SF1">
    <property type="entry name" value="CARNITINE MONOOXYGENASE REDUCTASE SUBUNIT"/>
    <property type="match status" value="1"/>
</dbReference>
<evidence type="ECO:0000256" key="1">
    <source>
        <dbReference type="ARBA" id="ARBA00001974"/>
    </source>
</evidence>
<comment type="cofactor">
    <cofactor evidence="1">
        <name>FAD</name>
        <dbReference type="ChEBI" id="CHEBI:57692"/>
    </cofactor>
</comment>
<dbReference type="PROSITE" id="PS00197">
    <property type="entry name" value="2FE2S_FER_1"/>
    <property type="match status" value="1"/>
</dbReference>
<dbReference type="CDD" id="cd00207">
    <property type="entry name" value="fer2"/>
    <property type="match status" value="1"/>
</dbReference>
<dbReference type="EMBL" id="JBHTGP010000027">
    <property type="protein sequence ID" value="MFD0691215.1"/>
    <property type="molecule type" value="Genomic_DNA"/>
</dbReference>
<dbReference type="SUPFAM" id="SSF63380">
    <property type="entry name" value="Riboflavin synthase domain-like"/>
    <property type="match status" value="1"/>
</dbReference>
<reference evidence="11" key="1">
    <citation type="journal article" date="2019" name="Int. J. Syst. Evol. Microbiol.">
        <title>The Global Catalogue of Microorganisms (GCM) 10K type strain sequencing project: providing services to taxonomists for standard genome sequencing and annotation.</title>
        <authorList>
            <consortium name="The Broad Institute Genomics Platform"/>
            <consortium name="The Broad Institute Genome Sequencing Center for Infectious Disease"/>
            <person name="Wu L."/>
            <person name="Ma J."/>
        </authorList>
    </citation>
    <scope>NUCLEOTIDE SEQUENCE [LARGE SCALE GENOMIC DNA]</scope>
    <source>
        <strain evidence="11">JCM 9371</strain>
    </source>
</reference>
<keyword evidence="4" id="KW-0479">Metal-binding</keyword>
<sequence length="345" mass="37036">MTIPPDLRGRRRRDPFWVAVNAVYNGVQRVRGLREPVLPDVRPVDRTLRLTVVGVRPEAEDVVSVRFGAVDGRLLPRWQPGCHLDVTLPSGRRRQYSLCGDPADRRTYRIAVRRLPGGDGGSVEVHTLRPGAVVTSQGPRNAFPFLASERYLFVAGGIGITPILPMVKAADRAGADWRLLYTGRTRASLPFLDELPAGLVTVRTDDEHGLPSGTDLVGDVGDGTAVYCCGPAPMIESVRASVPEGAALHFERFAPPPVIGGEPFEIELRRSGRTVAVPADRSALDAIRDVLPGVAYSCRQGFCGTCRTAVLAGEADLCSPADRDAGSMLICVSRASAGGRITLDL</sequence>
<evidence type="ECO:0000256" key="2">
    <source>
        <dbReference type="ARBA" id="ARBA00022630"/>
    </source>
</evidence>
<dbReference type="CDD" id="cd06185">
    <property type="entry name" value="PDR_like"/>
    <property type="match status" value="1"/>
</dbReference>
<dbReference type="Pfam" id="PF00111">
    <property type="entry name" value="Fer2"/>
    <property type="match status" value="1"/>
</dbReference>
<organism evidence="10 11">
    <name type="scientific">Actinomadura fibrosa</name>
    <dbReference type="NCBI Taxonomy" id="111802"/>
    <lineage>
        <taxon>Bacteria</taxon>
        <taxon>Bacillati</taxon>
        <taxon>Actinomycetota</taxon>
        <taxon>Actinomycetes</taxon>
        <taxon>Streptosporangiales</taxon>
        <taxon>Thermomonosporaceae</taxon>
        <taxon>Actinomadura</taxon>
    </lineage>
</organism>